<evidence type="ECO:0008006" key="3">
    <source>
        <dbReference type="Google" id="ProtNLM"/>
    </source>
</evidence>
<organism evidence="2">
    <name type="scientific">Planktothricoides raciborskii GIHE-MW2</name>
    <dbReference type="NCBI Taxonomy" id="2792601"/>
    <lineage>
        <taxon>Bacteria</taxon>
        <taxon>Bacillati</taxon>
        <taxon>Cyanobacteriota</taxon>
        <taxon>Cyanophyceae</taxon>
        <taxon>Oscillatoriophycideae</taxon>
        <taxon>Oscillatoriales</taxon>
        <taxon>Oscillatoriaceae</taxon>
        <taxon>Planktothricoides</taxon>
    </lineage>
</organism>
<keyword evidence="1" id="KW-0732">Signal</keyword>
<feature type="chain" id="PRO_5043952923" description="Sel1 repeat family protein" evidence="1">
    <location>
        <begin position="29"/>
        <end position="180"/>
    </location>
</feature>
<dbReference type="EMBL" id="CP159837">
    <property type="protein sequence ID" value="XCM37856.1"/>
    <property type="molecule type" value="Genomic_DNA"/>
</dbReference>
<name>A0AAU8JF31_9CYAN</name>
<reference evidence="2" key="1">
    <citation type="submission" date="2024-07" db="EMBL/GenBank/DDBJ databases">
        <authorList>
            <person name="Kim Y.J."/>
            <person name="Jeong J.Y."/>
        </authorList>
    </citation>
    <scope>NUCLEOTIDE SEQUENCE</scope>
    <source>
        <strain evidence="2">GIHE-MW2</strain>
    </source>
</reference>
<evidence type="ECO:0000256" key="1">
    <source>
        <dbReference type="SAM" id="SignalP"/>
    </source>
</evidence>
<dbReference type="AlphaFoldDB" id="A0AAU8JF31"/>
<evidence type="ECO:0000313" key="2">
    <source>
        <dbReference type="EMBL" id="XCM37856.1"/>
    </source>
</evidence>
<protein>
    <recommendedName>
        <fullName evidence="3">Sel1 repeat family protein</fullName>
    </recommendedName>
</protein>
<accession>A0AAU8JF31</accession>
<feature type="signal peptide" evidence="1">
    <location>
        <begin position="1"/>
        <end position="28"/>
    </location>
</feature>
<gene>
    <name evidence="2" type="ORF">ABWT76_000661</name>
</gene>
<dbReference type="RefSeq" id="WP_354635629.1">
    <property type="nucleotide sequence ID" value="NZ_CP159837.1"/>
</dbReference>
<proteinExistence type="predicted"/>
<sequence length="180" mass="20056">MLNTKLFSLFITWFISTVLIVAATPSKAAAQAAPEIENISAIADNSAEIAEILLAQTLQEKLDAFFSSGKYTYCDAKILGNYWGQSVVDAKVLMGQKILAGERSLAYLEQYMVDAQVQALSDPEPSACFFYEKGYTYDDAVALAEFWFKESPWEAKIQAEKNFILGKDEVVENALRLARR</sequence>